<feature type="transmembrane region" description="Helical" evidence="1">
    <location>
        <begin position="37"/>
        <end position="56"/>
    </location>
</feature>
<reference evidence="2 3" key="1">
    <citation type="submission" date="2022-10" db="EMBL/GenBank/DDBJ databases">
        <title>The complete genomes of actinobacterial strains from the NBC collection.</title>
        <authorList>
            <person name="Joergensen T.S."/>
            <person name="Alvarez Arevalo M."/>
            <person name="Sterndorff E.B."/>
            <person name="Faurdal D."/>
            <person name="Vuksanovic O."/>
            <person name="Mourched A.-S."/>
            <person name="Charusanti P."/>
            <person name="Shaw S."/>
            <person name="Blin K."/>
            <person name="Weber T."/>
        </authorList>
    </citation>
    <scope>NUCLEOTIDE SEQUENCE [LARGE SCALE GENOMIC DNA]</scope>
    <source>
        <strain evidence="2 3">NBC 01774</strain>
    </source>
</reference>
<keyword evidence="1" id="KW-1133">Transmembrane helix</keyword>
<keyword evidence="1" id="KW-0812">Transmembrane</keyword>
<feature type="transmembrane region" description="Helical" evidence="1">
    <location>
        <begin position="12"/>
        <end position="31"/>
    </location>
</feature>
<name>A0ABZ1FCW8_9ACTN</name>
<feature type="transmembrane region" description="Helical" evidence="1">
    <location>
        <begin position="268"/>
        <end position="287"/>
    </location>
</feature>
<evidence type="ECO:0000256" key="1">
    <source>
        <dbReference type="SAM" id="Phobius"/>
    </source>
</evidence>
<dbReference type="Proteomes" id="UP001344251">
    <property type="component" value="Chromosome"/>
</dbReference>
<dbReference type="RefSeq" id="WP_326617238.1">
    <property type="nucleotide sequence ID" value="NZ_CP109106.1"/>
</dbReference>
<keyword evidence="1" id="KW-0472">Membrane</keyword>
<dbReference type="InterPro" id="IPR007354">
    <property type="entry name" value="CruF-like"/>
</dbReference>
<dbReference type="EMBL" id="CP109106">
    <property type="protein sequence ID" value="WSB67877.1"/>
    <property type="molecule type" value="Genomic_DNA"/>
</dbReference>
<dbReference type="PANTHER" id="PTHR39419">
    <property type="entry name" value="SLL0814 PROTEIN"/>
    <property type="match status" value="1"/>
</dbReference>
<feature type="transmembrane region" description="Helical" evidence="1">
    <location>
        <begin position="103"/>
        <end position="128"/>
    </location>
</feature>
<gene>
    <name evidence="2" type="ORF">OG863_07830</name>
</gene>
<feature type="transmembrane region" description="Helical" evidence="1">
    <location>
        <begin position="135"/>
        <end position="154"/>
    </location>
</feature>
<protein>
    <submittedName>
        <fullName evidence="2">Carotenoid biosynthesis protein</fullName>
    </submittedName>
</protein>
<evidence type="ECO:0000313" key="3">
    <source>
        <dbReference type="Proteomes" id="UP001344251"/>
    </source>
</evidence>
<accession>A0ABZ1FCW8</accession>
<keyword evidence="3" id="KW-1185">Reference proteome</keyword>
<organism evidence="2 3">
    <name type="scientific">Streptomyces decoyicus</name>
    <dbReference type="NCBI Taxonomy" id="249567"/>
    <lineage>
        <taxon>Bacteria</taxon>
        <taxon>Bacillati</taxon>
        <taxon>Actinomycetota</taxon>
        <taxon>Actinomycetes</taxon>
        <taxon>Kitasatosporales</taxon>
        <taxon>Streptomycetaceae</taxon>
        <taxon>Streptomyces</taxon>
    </lineage>
</organism>
<evidence type="ECO:0000313" key="2">
    <source>
        <dbReference type="EMBL" id="WSB67877.1"/>
    </source>
</evidence>
<feature type="transmembrane region" description="Helical" evidence="1">
    <location>
        <begin position="63"/>
        <end position="83"/>
    </location>
</feature>
<sequence length="310" mass="33679">MNQQSNPRSRASSSLGLWAVVAVFAGCALLSPVIPGALADLVFIVPLIAFGAVHGTMRYGWRVMVVFAVITLIVSNLMENLSILTGFPFGHYHYTDHLGPKLFLVPLLIGPAYIAVGYLSWVIGTVLIGPVRKGARLFNTVAVPAIASFVMVFWDICMDPGMATVQRNWVWEGAGGFFGVPLTNYLGWFLTVYLFLQIFALFLRHRGDATTDVTPLPASYYYQAIAMYGAVALKYPTRYLADLVGGDSGTVTDAAGHTWWTGDISETAALMSIVTMLFVTILAALQLGQGRPALPRTDRHQEHDPAAVAH</sequence>
<proteinExistence type="predicted"/>
<feature type="transmembrane region" description="Helical" evidence="1">
    <location>
        <begin position="185"/>
        <end position="203"/>
    </location>
</feature>
<dbReference type="PANTHER" id="PTHR39419:SF1">
    <property type="entry name" value="SLL0814 PROTEIN"/>
    <property type="match status" value="1"/>
</dbReference>
<dbReference type="Pfam" id="PF04240">
    <property type="entry name" value="Caroten_synth"/>
    <property type="match status" value="1"/>
</dbReference>